<proteinExistence type="predicted"/>
<evidence type="ECO:0000313" key="1">
    <source>
        <dbReference type="EMBL" id="GBM32493.1"/>
    </source>
</evidence>
<evidence type="ECO:0000313" key="2">
    <source>
        <dbReference type="Proteomes" id="UP000499080"/>
    </source>
</evidence>
<accession>A0A4Y2ETH1</accession>
<name>A0A4Y2ETH1_ARAVE</name>
<dbReference type="AlphaFoldDB" id="A0A4Y2ETH1"/>
<keyword evidence="2" id="KW-1185">Reference proteome</keyword>
<organism evidence="1 2">
    <name type="scientific">Araneus ventricosus</name>
    <name type="common">Orbweaver spider</name>
    <name type="synonym">Epeira ventricosa</name>
    <dbReference type="NCBI Taxonomy" id="182803"/>
    <lineage>
        <taxon>Eukaryota</taxon>
        <taxon>Metazoa</taxon>
        <taxon>Ecdysozoa</taxon>
        <taxon>Arthropoda</taxon>
        <taxon>Chelicerata</taxon>
        <taxon>Arachnida</taxon>
        <taxon>Araneae</taxon>
        <taxon>Araneomorphae</taxon>
        <taxon>Entelegynae</taxon>
        <taxon>Araneoidea</taxon>
        <taxon>Araneidae</taxon>
        <taxon>Araneus</taxon>
    </lineage>
</organism>
<protein>
    <submittedName>
        <fullName evidence="1">Uncharacterized protein</fullName>
    </submittedName>
</protein>
<sequence length="104" mass="11873">MVIAAVDVSRLKDQDTKGLPPDIWCPKVSKVKERHLFGNLLCTCVNARSKYVSEIERSAVFRVIAGLLRELSGRTLFLQFLQVRVVFIDLFCWILSSNKKTNCE</sequence>
<gene>
    <name evidence="1" type="ORF">AVEN_156590_1</name>
</gene>
<comment type="caution">
    <text evidence="1">The sequence shown here is derived from an EMBL/GenBank/DDBJ whole genome shotgun (WGS) entry which is preliminary data.</text>
</comment>
<reference evidence="1 2" key="1">
    <citation type="journal article" date="2019" name="Sci. Rep.">
        <title>Orb-weaving spider Araneus ventricosus genome elucidates the spidroin gene catalogue.</title>
        <authorList>
            <person name="Kono N."/>
            <person name="Nakamura H."/>
            <person name="Ohtoshi R."/>
            <person name="Moran D.A.P."/>
            <person name="Shinohara A."/>
            <person name="Yoshida Y."/>
            <person name="Fujiwara M."/>
            <person name="Mori M."/>
            <person name="Tomita M."/>
            <person name="Arakawa K."/>
        </authorList>
    </citation>
    <scope>NUCLEOTIDE SEQUENCE [LARGE SCALE GENOMIC DNA]</scope>
</reference>
<dbReference type="EMBL" id="BGPR01000709">
    <property type="protein sequence ID" value="GBM32493.1"/>
    <property type="molecule type" value="Genomic_DNA"/>
</dbReference>
<dbReference type="Proteomes" id="UP000499080">
    <property type="component" value="Unassembled WGS sequence"/>
</dbReference>